<dbReference type="AlphaFoldDB" id="A0A921GIC3"/>
<dbReference type="EMBL" id="DYWQ01000118">
    <property type="protein sequence ID" value="HJF45673.1"/>
    <property type="molecule type" value="Genomic_DNA"/>
</dbReference>
<dbReference type="Proteomes" id="UP000697330">
    <property type="component" value="Unassembled WGS sequence"/>
</dbReference>
<dbReference type="PROSITE" id="PS51257">
    <property type="entry name" value="PROKAR_LIPOPROTEIN"/>
    <property type="match status" value="1"/>
</dbReference>
<evidence type="ECO:0000313" key="2">
    <source>
        <dbReference type="EMBL" id="HJF45673.1"/>
    </source>
</evidence>
<evidence type="ECO:0008006" key="4">
    <source>
        <dbReference type="Google" id="ProtNLM"/>
    </source>
</evidence>
<accession>A0A921GIC3</accession>
<dbReference type="RefSeq" id="WP_274959390.1">
    <property type="nucleotide sequence ID" value="NZ_DYWQ01000118.1"/>
</dbReference>
<name>A0A921GIC3_9ACTN</name>
<protein>
    <recommendedName>
        <fullName evidence="4">Twin-arginine translocation signal domain-containing protein</fullName>
    </recommendedName>
</protein>
<sequence>MISRRTFLSLTGACATALLAGCALGDGADTPDALDPDYVARRARPRLRGRRG</sequence>
<organism evidence="2 3">
    <name type="scientific">Thermophilibacter provencensis</name>
    <dbReference type="NCBI Taxonomy" id="1852386"/>
    <lineage>
        <taxon>Bacteria</taxon>
        <taxon>Bacillati</taxon>
        <taxon>Actinomycetota</taxon>
        <taxon>Coriobacteriia</taxon>
        <taxon>Coriobacteriales</taxon>
        <taxon>Atopobiaceae</taxon>
        <taxon>Thermophilibacter</taxon>
    </lineage>
</organism>
<dbReference type="InterPro" id="IPR006311">
    <property type="entry name" value="TAT_signal"/>
</dbReference>
<comment type="caution">
    <text evidence="2">The sequence shown here is derived from an EMBL/GenBank/DDBJ whole genome shotgun (WGS) entry which is preliminary data.</text>
</comment>
<evidence type="ECO:0000256" key="1">
    <source>
        <dbReference type="SAM" id="SignalP"/>
    </source>
</evidence>
<proteinExistence type="predicted"/>
<reference evidence="2" key="2">
    <citation type="submission" date="2021-09" db="EMBL/GenBank/DDBJ databases">
        <authorList>
            <person name="Gilroy R."/>
        </authorList>
    </citation>
    <scope>NUCLEOTIDE SEQUENCE</scope>
    <source>
        <strain evidence="2">CHK124-7917</strain>
    </source>
</reference>
<feature type="chain" id="PRO_5038822234" description="Twin-arginine translocation signal domain-containing protein" evidence="1">
    <location>
        <begin position="26"/>
        <end position="52"/>
    </location>
</feature>
<evidence type="ECO:0000313" key="3">
    <source>
        <dbReference type="Proteomes" id="UP000697330"/>
    </source>
</evidence>
<dbReference type="PROSITE" id="PS51318">
    <property type="entry name" value="TAT"/>
    <property type="match status" value="1"/>
</dbReference>
<keyword evidence="1" id="KW-0732">Signal</keyword>
<gene>
    <name evidence="2" type="ORF">K8U72_07855</name>
</gene>
<reference evidence="2" key="1">
    <citation type="journal article" date="2021" name="PeerJ">
        <title>Extensive microbial diversity within the chicken gut microbiome revealed by metagenomics and culture.</title>
        <authorList>
            <person name="Gilroy R."/>
            <person name="Ravi A."/>
            <person name="Getino M."/>
            <person name="Pursley I."/>
            <person name="Horton D.L."/>
            <person name="Alikhan N.F."/>
            <person name="Baker D."/>
            <person name="Gharbi K."/>
            <person name="Hall N."/>
            <person name="Watson M."/>
            <person name="Adriaenssens E.M."/>
            <person name="Foster-Nyarko E."/>
            <person name="Jarju S."/>
            <person name="Secka A."/>
            <person name="Antonio M."/>
            <person name="Oren A."/>
            <person name="Chaudhuri R.R."/>
            <person name="La Ragione R."/>
            <person name="Hildebrand F."/>
            <person name="Pallen M.J."/>
        </authorList>
    </citation>
    <scope>NUCLEOTIDE SEQUENCE</scope>
    <source>
        <strain evidence="2">CHK124-7917</strain>
    </source>
</reference>
<feature type="signal peptide" evidence="1">
    <location>
        <begin position="1"/>
        <end position="25"/>
    </location>
</feature>